<dbReference type="PANTHER" id="PTHR32444">
    <property type="entry name" value="BULB-TYPE LECTIN DOMAIN-CONTAINING PROTEIN"/>
    <property type="match status" value="1"/>
</dbReference>
<keyword evidence="3" id="KW-1003">Cell membrane</keyword>
<keyword evidence="10" id="KW-0547">Nucleotide-binding</keyword>
<keyword evidence="15" id="KW-1015">Disulfide bond</keyword>
<dbReference type="Gene3D" id="2.90.10.10">
    <property type="entry name" value="Bulb-type lectin domain"/>
    <property type="match status" value="1"/>
</dbReference>
<evidence type="ECO:0000256" key="7">
    <source>
        <dbReference type="ARBA" id="ARBA00022692"/>
    </source>
</evidence>
<dbReference type="EMBL" id="JAVXUP010000761">
    <property type="protein sequence ID" value="KAK3021405.1"/>
    <property type="molecule type" value="Genomic_DNA"/>
</dbReference>
<proteinExistence type="predicted"/>
<evidence type="ECO:0000256" key="8">
    <source>
        <dbReference type="ARBA" id="ARBA00022729"/>
    </source>
</evidence>
<keyword evidence="4" id="KW-0723">Serine/threonine-protein kinase</keyword>
<dbReference type="AlphaFoldDB" id="A0AA89AZH3"/>
<dbReference type="PANTHER" id="PTHR32444:SF247">
    <property type="entry name" value="OS01G0958200 PROTEIN"/>
    <property type="match status" value="1"/>
</dbReference>
<keyword evidence="16" id="KW-0675">Receptor</keyword>
<dbReference type="CDD" id="cd00028">
    <property type="entry name" value="B_lectin"/>
    <property type="match status" value="1"/>
</dbReference>
<keyword evidence="14" id="KW-0472">Membrane</keyword>
<dbReference type="GO" id="GO:0004674">
    <property type="term" value="F:protein serine/threonine kinase activity"/>
    <property type="evidence" value="ECO:0007669"/>
    <property type="project" value="UniProtKB-KW"/>
</dbReference>
<evidence type="ECO:0000256" key="10">
    <source>
        <dbReference type="ARBA" id="ARBA00022741"/>
    </source>
</evidence>
<keyword evidence="5" id="KW-0597">Phosphoprotein</keyword>
<keyword evidence="11" id="KW-0418">Kinase</keyword>
<dbReference type="InterPro" id="IPR001480">
    <property type="entry name" value="Bulb-type_lectin_dom"/>
</dbReference>
<keyword evidence="17" id="KW-0325">Glycoprotein</keyword>
<dbReference type="FunFam" id="2.90.10.10:FF:000009">
    <property type="entry name" value="Receptor-like serine/threonine-protein kinase SD1-8"/>
    <property type="match status" value="1"/>
</dbReference>
<dbReference type="SUPFAM" id="SSF51110">
    <property type="entry name" value="alpha-D-mannose-specific plant lectins"/>
    <property type="match status" value="1"/>
</dbReference>
<dbReference type="InterPro" id="IPR036426">
    <property type="entry name" value="Bulb-type_lectin_dom_sf"/>
</dbReference>
<feature type="signal peptide" evidence="20">
    <location>
        <begin position="1"/>
        <end position="23"/>
    </location>
</feature>
<dbReference type="GO" id="GO:0005886">
    <property type="term" value="C:plasma membrane"/>
    <property type="evidence" value="ECO:0007669"/>
    <property type="project" value="UniProtKB-SubCell"/>
</dbReference>
<evidence type="ECO:0000256" key="2">
    <source>
        <dbReference type="ARBA" id="ARBA00012513"/>
    </source>
</evidence>
<evidence type="ECO:0000256" key="20">
    <source>
        <dbReference type="SAM" id="SignalP"/>
    </source>
</evidence>
<comment type="caution">
    <text evidence="22">The sequence shown here is derived from an EMBL/GenBank/DDBJ whole genome shotgun (WGS) entry which is preliminary data.</text>
</comment>
<gene>
    <name evidence="22" type="ORF">RJ639_046813</name>
</gene>
<feature type="domain" description="Bulb-type lectin" evidence="21">
    <location>
        <begin position="24"/>
        <end position="145"/>
    </location>
</feature>
<evidence type="ECO:0000256" key="19">
    <source>
        <dbReference type="ARBA" id="ARBA00048679"/>
    </source>
</evidence>
<accession>A0AA89AZH3</accession>
<keyword evidence="23" id="KW-1185">Reference proteome</keyword>
<evidence type="ECO:0000256" key="15">
    <source>
        <dbReference type="ARBA" id="ARBA00023157"/>
    </source>
</evidence>
<protein>
    <recommendedName>
        <fullName evidence="2">non-specific serine/threonine protein kinase</fullName>
        <ecNumber evidence="2">2.7.11.1</ecNumber>
    </recommendedName>
</protein>
<dbReference type="GO" id="GO:0005524">
    <property type="term" value="F:ATP binding"/>
    <property type="evidence" value="ECO:0007669"/>
    <property type="project" value="UniProtKB-KW"/>
</dbReference>
<dbReference type="Pfam" id="PF01453">
    <property type="entry name" value="B_lectin"/>
    <property type="match status" value="1"/>
</dbReference>
<evidence type="ECO:0000256" key="18">
    <source>
        <dbReference type="ARBA" id="ARBA00047899"/>
    </source>
</evidence>
<dbReference type="GO" id="GO:0030246">
    <property type="term" value="F:carbohydrate binding"/>
    <property type="evidence" value="ECO:0007669"/>
    <property type="project" value="UniProtKB-KW"/>
</dbReference>
<organism evidence="22 23">
    <name type="scientific">Escallonia herrerae</name>
    <dbReference type="NCBI Taxonomy" id="1293975"/>
    <lineage>
        <taxon>Eukaryota</taxon>
        <taxon>Viridiplantae</taxon>
        <taxon>Streptophyta</taxon>
        <taxon>Embryophyta</taxon>
        <taxon>Tracheophyta</taxon>
        <taxon>Spermatophyta</taxon>
        <taxon>Magnoliopsida</taxon>
        <taxon>eudicotyledons</taxon>
        <taxon>Gunneridae</taxon>
        <taxon>Pentapetalae</taxon>
        <taxon>asterids</taxon>
        <taxon>campanulids</taxon>
        <taxon>Escalloniales</taxon>
        <taxon>Escalloniaceae</taxon>
        <taxon>Escallonia</taxon>
    </lineage>
</organism>
<dbReference type="PROSITE" id="PS50927">
    <property type="entry name" value="BULB_LECTIN"/>
    <property type="match status" value="1"/>
</dbReference>
<evidence type="ECO:0000256" key="17">
    <source>
        <dbReference type="ARBA" id="ARBA00023180"/>
    </source>
</evidence>
<evidence type="ECO:0000313" key="22">
    <source>
        <dbReference type="EMBL" id="KAK3021405.1"/>
    </source>
</evidence>
<evidence type="ECO:0000256" key="9">
    <source>
        <dbReference type="ARBA" id="ARBA00022734"/>
    </source>
</evidence>
<comment type="subcellular location">
    <subcellularLocation>
        <location evidence="1">Cell membrane</location>
        <topology evidence="1">Single-pass type I membrane protein</topology>
    </subcellularLocation>
</comment>
<dbReference type="SMART" id="SM00108">
    <property type="entry name" value="B_lectin"/>
    <property type="match status" value="1"/>
</dbReference>
<evidence type="ECO:0000256" key="6">
    <source>
        <dbReference type="ARBA" id="ARBA00022679"/>
    </source>
</evidence>
<name>A0AA89AZH3_9ASTE</name>
<feature type="chain" id="PRO_5041683666" description="non-specific serine/threonine protein kinase" evidence="20">
    <location>
        <begin position="24"/>
        <end position="182"/>
    </location>
</feature>
<evidence type="ECO:0000256" key="11">
    <source>
        <dbReference type="ARBA" id="ARBA00022777"/>
    </source>
</evidence>
<keyword evidence="12" id="KW-0067">ATP-binding</keyword>
<evidence type="ECO:0000256" key="4">
    <source>
        <dbReference type="ARBA" id="ARBA00022527"/>
    </source>
</evidence>
<evidence type="ECO:0000256" key="14">
    <source>
        <dbReference type="ARBA" id="ARBA00023136"/>
    </source>
</evidence>
<keyword evidence="7" id="KW-0812">Transmembrane</keyword>
<evidence type="ECO:0000256" key="13">
    <source>
        <dbReference type="ARBA" id="ARBA00022989"/>
    </source>
</evidence>
<dbReference type="EC" id="2.7.11.1" evidence="2"/>
<keyword evidence="6" id="KW-0808">Transferase</keyword>
<evidence type="ECO:0000256" key="5">
    <source>
        <dbReference type="ARBA" id="ARBA00022553"/>
    </source>
</evidence>
<evidence type="ECO:0000259" key="21">
    <source>
        <dbReference type="PROSITE" id="PS50927"/>
    </source>
</evidence>
<evidence type="ECO:0000256" key="3">
    <source>
        <dbReference type="ARBA" id="ARBA00022475"/>
    </source>
</evidence>
<evidence type="ECO:0000313" key="23">
    <source>
        <dbReference type="Proteomes" id="UP001188597"/>
    </source>
</evidence>
<sequence>MEGFSWLVFSFNLIVLLSRIAIAADTLTYGSSHIDGQTLVSASQVFELGFFSPGISKSRYLGIWYKNISFTAAWVANRGNPIPDLSGTLIIINKSGILGLSNRNGTVFWSSKSGGGAFSLVAQILDNGNLVLRQANVTSPDSYIWQSFDFPTDTLLPGMKQGWNLKTGLNRNLTSWKSSDDP</sequence>
<comment type="catalytic activity">
    <reaction evidence="18">
        <text>L-threonyl-[protein] + ATP = O-phospho-L-threonyl-[protein] + ADP + H(+)</text>
        <dbReference type="Rhea" id="RHEA:46608"/>
        <dbReference type="Rhea" id="RHEA-COMP:11060"/>
        <dbReference type="Rhea" id="RHEA-COMP:11605"/>
        <dbReference type="ChEBI" id="CHEBI:15378"/>
        <dbReference type="ChEBI" id="CHEBI:30013"/>
        <dbReference type="ChEBI" id="CHEBI:30616"/>
        <dbReference type="ChEBI" id="CHEBI:61977"/>
        <dbReference type="ChEBI" id="CHEBI:456216"/>
        <dbReference type="EC" id="2.7.11.1"/>
    </reaction>
</comment>
<keyword evidence="13" id="KW-1133">Transmembrane helix</keyword>
<keyword evidence="8 20" id="KW-0732">Signal</keyword>
<dbReference type="Proteomes" id="UP001188597">
    <property type="component" value="Unassembled WGS sequence"/>
</dbReference>
<evidence type="ECO:0000256" key="1">
    <source>
        <dbReference type="ARBA" id="ARBA00004251"/>
    </source>
</evidence>
<keyword evidence="9" id="KW-0430">Lectin</keyword>
<evidence type="ECO:0000256" key="12">
    <source>
        <dbReference type="ARBA" id="ARBA00022840"/>
    </source>
</evidence>
<comment type="catalytic activity">
    <reaction evidence="19">
        <text>L-seryl-[protein] + ATP = O-phospho-L-seryl-[protein] + ADP + H(+)</text>
        <dbReference type="Rhea" id="RHEA:17989"/>
        <dbReference type="Rhea" id="RHEA-COMP:9863"/>
        <dbReference type="Rhea" id="RHEA-COMP:11604"/>
        <dbReference type="ChEBI" id="CHEBI:15378"/>
        <dbReference type="ChEBI" id="CHEBI:29999"/>
        <dbReference type="ChEBI" id="CHEBI:30616"/>
        <dbReference type="ChEBI" id="CHEBI:83421"/>
        <dbReference type="ChEBI" id="CHEBI:456216"/>
        <dbReference type="EC" id="2.7.11.1"/>
    </reaction>
</comment>
<evidence type="ECO:0000256" key="16">
    <source>
        <dbReference type="ARBA" id="ARBA00023170"/>
    </source>
</evidence>
<reference evidence="22" key="1">
    <citation type="submission" date="2022-12" db="EMBL/GenBank/DDBJ databases">
        <title>Draft genome assemblies for two species of Escallonia (Escalloniales).</title>
        <authorList>
            <person name="Chanderbali A."/>
            <person name="Dervinis C."/>
            <person name="Anghel I."/>
            <person name="Soltis D."/>
            <person name="Soltis P."/>
            <person name="Zapata F."/>
        </authorList>
    </citation>
    <scope>NUCLEOTIDE SEQUENCE</scope>
    <source>
        <strain evidence="22">UCBG64.0493</strain>
        <tissue evidence="22">Leaf</tissue>
    </source>
</reference>